<dbReference type="GO" id="GO:0004519">
    <property type="term" value="F:endonuclease activity"/>
    <property type="evidence" value="ECO:0007669"/>
    <property type="project" value="UniProtKB-KW"/>
</dbReference>
<dbReference type="RefSeq" id="WP_207047908.1">
    <property type="nucleotide sequence ID" value="NZ_JAFIMU010000002.1"/>
</dbReference>
<proteinExistence type="predicted"/>
<organism evidence="1 2">
    <name type="scientific">Corallococcus macrosporus</name>
    <dbReference type="NCBI Taxonomy" id="35"/>
    <lineage>
        <taxon>Bacteria</taxon>
        <taxon>Pseudomonadati</taxon>
        <taxon>Myxococcota</taxon>
        <taxon>Myxococcia</taxon>
        <taxon>Myxococcales</taxon>
        <taxon>Cystobacterineae</taxon>
        <taxon>Myxococcaceae</taxon>
        <taxon>Corallococcus</taxon>
    </lineage>
</organism>
<dbReference type="InterPro" id="IPR015105">
    <property type="entry name" value="NgoMIV"/>
</dbReference>
<protein>
    <submittedName>
        <fullName evidence="1">Restriction endonuclease</fullName>
    </submittedName>
</protein>
<dbReference type="Gene3D" id="3.40.50.10010">
    <property type="entry name" value="Type-2 restriction enzyme NgoMIV"/>
    <property type="match status" value="1"/>
</dbReference>
<dbReference type="InterPro" id="IPR037083">
    <property type="entry name" value="NgoMIV_sf"/>
</dbReference>
<dbReference type="SUPFAM" id="SSF52980">
    <property type="entry name" value="Restriction endonuclease-like"/>
    <property type="match status" value="1"/>
</dbReference>
<sequence length="288" mass="31665">MTTGLFTTARLKFHADLLAHVLTADANGVPANADKDSKRSVKIASSIKRQIELGTADARERMAGQSSGNKFEELCSEFLRTTFLGLQHLRPGAWQVRQVSGRNRNEIAAYEQYAHLAALQRAADKDPELKAALGNDYTVAPDIIITREPEPDTTINVLQLIVDPNVARHAALRRLNNGLPLLHASISCKWTIRSDRSQNSRTEGLNLIKNRKGRLPHVVVVTGEPLPSRLASIAIGTGEIDCVYHFALPELEAAVRLEGFEDSEEILQTMVAGKRLRDIADLPLDLAV</sequence>
<comment type="caution">
    <text evidence="1">The sequence shown here is derived from an EMBL/GenBank/DDBJ whole genome shotgun (WGS) entry which is preliminary data.</text>
</comment>
<gene>
    <name evidence="1" type="ORF">JYK02_00595</name>
</gene>
<name>A0ABS3D2X4_9BACT</name>
<keyword evidence="1" id="KW-0255">Endonuclease</keyword>
<accession>A0ABS3D2X4</accession>
<evidence type="ECO:0000313" key="2">
    <source>
        <dbReference type="Proteomes" id="UP000664052"/>
    </source>
</evidence>
<dbReference type="Proteomes" id="UP000664052">
    <property type="component" value="Unassembled WGS sequence"/>
</dbReference>
<dbReference type="InterPro" id="IPR011335">
    <property type="entry name" value="Restrct_endonuc-II-like"/>
</dbReference>
<evidence type="ECO:0000313" key="1">
    <source>
        <dbReference type="EMBL" id="MBN8226003.1"/>
    </source>
</evidence>
<keyword evidence="2" id="KW-1185">Reference proteome</keyword>
<dbReference type="CDD" id="cd22340">
    <property type="entry name" value="NgoMIV-like"/>
    <property type="match status" value="1"/>
</dbReference>
<dbReference type="Pfam" id="PF09015">
    <property type="entry name" value="NgoMIV_restric"/>
    <property type="match status" value="1"/>
</dbReference>
<keyword evidence="1" id="KW-0378">Hydrolase</keyword>
<dbReference type="EMBL" id="JAFIMU010000002">
    <property type="protein sequence ID" value="MBN8226003.1"/>
    <property type="molecule type" value="Genomic_DNA"/>
</dbReference>
<reference evidence="1 2" key="1">
    <citation type="submission" date="2021-02" db="EMBL/GenBank/DDBJ databases">
        <title>De Novo genome assembly of isolated myxobacteria.</title>
        <authorList>
            <person name="Stevens D.C."/>
        </authorList>
    </citation>
    <scope>NUCLEOTIDE SEQUENCE [LARGE SCALE GENOMIC DNA]</scope>
    <source>
        <strain evidence="1 2">ATCC 29039</strain>
    </source>
</reference>
<keyword evidence="1" id="KW-0540">Nuclease</keyword>